<dbReference type="Proteomes" id="UP000243807">
    <property type="component" value="Chromosome"/>
</dbReference>
<proteinExistence type="predicted"/>
<dbReference type="PANTHER" id="PTHR44227">
    <property type="match status" value="1"/>
</dbReference>
<dbReference type="KEGG" id="afy:BW247_07265"/>
<sequence length="619" mass="66875">MSTLAVHSNTQERGGCSRVRPGDAAAQANAKFGSMKFGSMEKTMAIRGGWSGGALILAVLLGGCAMAPAGQHPPVAGADRPQLGAAVPALTPRNQAIYTVLAGELAGQAGDAKQALDFYRKALDAMPEPALAQRVVEVASYLDDTRVAVSAARRWVALDGDNPEAWRVAGVVEARSGDSAHASADLRRFVELNGKPYGHGLVRVSELLQQGVTREVALRVMRELVGDFRHDAYAHYALGVLALHFGDAGQALASAKQALALDAAFQAALILKAQALMETGQTAVALHALQTALRKQPRDQSLQFAYARLLVQAKRYPEARATYTEILRQHPDNPGVLFALGLLDYDLGDKAAARRHLQRFLSGGRHNAAADYFLGRIAQDDGRFSAAVKRYSQVTSGPYAEDAQVRVASILAQHGQLAQARRYLAYLRAQTTDPARKIGLYLVEGDVLTRNGDGAQALALYNEALQRHPGNVRLLYARALLADKRGDLSQAEAGLSRIIQQHPDDAMALNALGYTLAEHTDRYAEALRYIQRALAVRPDDPAILDSMGWVQFRLRHYAAALHYLRAAYAKLPDPEVAAHLVEALNAAGRPAQARQTLRAALAKHPGDARLQKLKQRLDP</sequence>
<evidence type="ECO:0000313" key="5">
    <source>
        <dbReference type="EMBL" id="APZ42915.1"/>
    </source>
</evidence>
<feature type="compositionally biased region" description="Polar residues" evidence="4">
    <location>
        <begin position="1"/>
        <end position="12"/>
    </location>
</feature>
<dbReference type="GO" id="GO:0035269">
    <property type="term" value="P:protein O-linked glycosylation via mannose"/>
    <property type="evidence" value="ECO:0007669"/>
    <property type="project" value="TreeGrafter"/>
</dbReference>
<dbReference type="EMBL" id="CP019434">
    <property type="protein sequence ID" value="APZ42915.1"/>
    <property type="molecule type" value="Genomic_DNA"/>
</dbReference>
<dbReference type="STRING" id="1765967.BW247_07265"/>
<dbReference type="Gene3D" id="1.25.40.10">
    <property type="entry name" value="Tetratricopeptide repeat domain"/>
    <property type="match status" value="3"/>
</dbReference>
<keyword evidence="2 3" id="KW-0802">TPR repeat</keyword>
<feature type="repeat" description="TPR" evidence="3">
    <location>
        <begin position="96"/>
        <end position="129"/>
    </location>
</feature>
<evidence type="ECO:0000256" key="2">
    <source>
        <dbReference type="ARBA" id="ARBA00022803"/>
    </source>
</evidence>
<reference evidence="5 6" key="1">
    <citation type="submission" date="2017-01" db="EMBL/GenBank/DDBJ databases">
        <title>Draft sequence of Acidihalobacter ferrooxidans strain DSM 14175 (strain V8).</title>
        <authorList>
            <person name="Khaleque H.N."/>
            <person name="Ramsay J.P."/>
            <person name="Murphy R.J.T."/>
            <person name="Kaksonen A.H."/>
            <person name="Boxall N.J."/>
            <person name="Watkin E.L.J."/>
        </authorList>
    </citation>
    <scope>NUCLEOTIDE SEQUENCE [LARGE SCALE GENOMIC DNA]</scope>
    <source>
        <strain evidence="5 6">V8</strain>
    </source>
</reference>
<dbReference type="SMART" id="SM00028">
    <property type="entry name" value="TPR"/>
    <property type="match status" value="9"/>
</dbReference>
<dbReference type="Pfam" id="PF14559">
    <property type="entry name" value="TPR_19"/>
    <property type="match status" value="2"/>
</dbReference>
<feature type="repeat" description="TPR" evidence="3">
    <location>
        <begin position="438"/>
        <end position="471"/>
    </location>
</feature>
<keyword evidence="6" id="KW-1185">Reference proteome</keyword>
<evidence type="ECO:0000256" key="1">
    <source>
        <dbReference type="ARBA" id="ARBA00022737"/>
    </source>
</evidence>
<evidence type="ECO:0000313" key="6">
    <source>
        <dbReference type="Proteomes" id="UP000243807"/>
    </source>
</evidence>
<dbReference type="PROSITE" id="PS50005">
    <property type="entry name" value="TPR"/>
    <property type="match status" value="2"/>
</dbReference>
<dbReference type="AlphaFoldDB" id="A0A1P8UGG5"/>
<name>A0A1P8UGG5_9GAMM</name>
<dbReference type="PANTHER" id="PTHR44227:SF3">
    <property type="entry name" value="PROTEIN O-MANNOSYL-TRANSFERASE TMTC4"/>
    <property type="match status" value="1"/>
</dbReference>
<organism evidence="5 6">
    <name type="scientific">Acidihalobacter ferrooxydans</name>
    <dbReference type="NCBI Taxonomy" id="1765967"/>
    <lineage>
        <taxon>Bacteria</taxon>
        <taxon>Pseudomonadati</taxon>
        <taxon>Pseudomonadota</taxon>
        <taxon>Gammaproteobacteria</taxon>
        <taxon>Chromatiales</taxon>
        <taxon>Ectothiorhodospiraceae</taxon>
        <taxon>Acidihalobacter</taxon>
    </lineage>
</organism>
<feature type="region of interest" description="Disordered" evidence="4">
    <location>
        <begin position="1"/>
        <end position="22"/>
    </location>
</feature>
<evidence type="ECO:0008006" key="7">
    <source>
        <dbReference type="Google" id="ProtNLM"/>
    </source>
</evidence>
<keyword evidence="1" id="KW-0677">Repeat</keyword>
<evidence type="ECO:0000256" key="4">
    <source>
        <dbReference type="SAM" id="MobiDB-lite"/>
    </source>
</evidence>
<dbReference type="InterPro" id="IPR011990">
    <property type="entry name" value="TPR-like_helical_dom_sf"/>
</dbReference>
<dbReference type="SUPFAM" id="SSF48452">
    <property type="entry name" value="TPR-like"/>
    <property type="match status" value="2"/>
</dbReference>
<dbReference type="InterPro" id="IPR019734">
    <property type="entry name" value="TPR_rpt"/>
</dbReference>
<protein>
    <recommendedName>
        <fullName evidence="7">Tetratricopeptide repeat-like domain-containing protein</fullName>
    </recommendedName>
</protein>
<dbReference type="Pfam" id="PF13432">
    <property type="entry name" value="TPR_16"/>
    <property type="match status" value="3"/>
</dbReference>
<accession>A0A1P8UGG5</accession>
<dbReference type="GO" id="GO:0030968">
    <property type="term" value="P:endoplasmic reticulum unfolded protein response"/>
    <property type="evidence" value="ECO:0007669"/>
    <property type="project" value="TreeGrafter"/>
</dbReference>
<dbReference type="InterPro" id="IPR052346">
    <property type="entry name" value="O-mannosyl-transferase_TMTC"/>
</dbReference>
<evidence type="ECO:0000256" key="3">
    <source>
        <dbReference type="PROSITE-ProRule" id="PRU00339"/>
    </source>
</evidence>
<dbReference type="GO" id="GO:0000030">
    <property type="term" value="F:mannosyltransferase activity"/>
    <property type="evidence" value="ECO:0007669"/>
    <property type="project" value="TreeGrafter"/>
</dbReference>
<gene>
    <name evidence="5" type="ORF">BW247_07265</name>
</gene>